<dbReference type="GeneTree" id="ENSGT00940000177485"/>
<reference evidence="4" key="2">
    <citation type="submission" date="2025-09" db="UniProtKB">
        <authorList>
            <consortium name="Ensembl"/>
        </authorList>
    </citation>
    <scope>IDENTIFICATION</scope>
</reference>
<dbReference type="InterPro" id="IPR050488">
    <property type="entry name" value="Ig_Fc_receptor"/>
</dbReference>
<dbReference type="SMART" id="SM00409">
    <property type="entry name" value="IG"/>
    <property type="match status" value="1"/>
</dbReference>
<dbReference type="PANTHER" id="PTHR11481:SF64">
    <property type="entry name" value="FC RECEPTOR-LIKE PROTEIN 4"/>
    <property type="match status" value="1"/>
</dbReference>
<organism evidence="4 5">
    <name type="scientific">Cyprinodon variegatus</name>
    <name type="common">Sheepshead minnow</name>
    <dbReference type="NCBI Taxonomy" id="28743"/>
    <lineage>
        <taxon>Eukaryota</taxon>
        <taxon>Metazoa</taxon>
        <taxon>Chordata</taxon>
        <taxon>Craniata</taxon>
        <taxon>Vertebrata</taxon>
        <taxon>Euteleostomi</taxon>
        <taxon>Actinopterygii</taxon>
        <taxon>Neopterygii</taxon>
        <taxon>Teleostei</taxon>
        <taxon>Neoteleostei</taxon>
        <taxon>Acanthomorphata</taxon>
        <taxon>Ovalentaria</taxon>
        <taxon>Atherinomorphae</taxon>
        <taxon>Cyprinodontiformes</taxon>
        <taxon>Cyprinodontidae</taxon>
        <taxon>Cyprinodon</taxon>
    </lineage>
</organism>
<dbReference type="InterPro" id="IPR003599">
    <property type="entry name" value="Ig_sub"/>
</dbReference>
<dbReference type="Gene3D" id="2.60.40.10">
    <property type="entry name" value="Immunoglobulins"/>
    <property type="match status" value="1"/>
</dbReference>
<evidence type="ECO:0000259" key="3">
    <source>
        <dbReference type="PROSITE" id="PS50835"/>
    </source>
</evidence>
<dbReference type="InterPro" id="IPR036179">
    <property type="entry name" value="Ig-like_dom_sf"/>
</dbReference>
<dbReference type="GO" id="GO:0007166">
    <property type="term" value="P:cell surface receptor signaling pathway"/>
    <property type="evidence" value="ECO:0007669"/>
    <property type="project" value="TreeGrafter"/>
</dbReference>
<dbReference type="PROSITE" id="PS50835">
    <property type="entry name" value="IG_LIKE"/>
    <property type="match status" value="1"/>
</dbReference>
<dbReference type="GO" id="GO:0004888">
    <property type="term" value="F:transmembrane signaling receptor activity"/>
    <property type="evidence" value="ECO:0007669"/>
    <property type="project" value="TreeGrafter"/>
</dbReference>
<accession>A0A3Q2G2M1</accession>
<keyword evidence="2" id="KW-1015">Disulfide bond</keyword>
<reference evidence="4" key="1">
    <citation type="submission" date="2025-08" db="UniProtKB">
        <authorList>
            <consortium name="Ensembl"/>
        </authorList>
    </citation>
    <scope>IDENTIFICATION</scope>
</reference>
<dbReference type="GO" id="GO:0006955">
    <property type="term" value="P:immune response"/>
    <property type="evidence" value="ECO:0007669"/>
    <property type="project" value="TreeGrafter"/>
</dbReference>
<dbReference type="InterPro" id="IPR007110">
    <property type="entry name" value="Ig-like_dom"/>
</dbReference>
<name>A0A3Q2G2M1_CYPVA</name>
<dbReference type="Ensembl" id="ENSCVAT00000024767.1">
    <property type="protein sequence ID" value="ENSCVAP00000016405.1"/>
    <property type="gene ID" value="ENSCVAG00000019357.1"/>
</dbReference>
<sequence>IQTEIYFPTVIQQPSWSDVYSEEKVTLRCEIYGGGGTKWTYEWRPTSRNSPTYSEYRINRVSTSDSGEYSCRKQAMKSLLGKQVRLVFESLIGKLVSLLSYKLKTQQNIETRKKILFILFPIKSLLFLSVGISCMKHFCELLQLASVEVENY</sequence>
<keyword evidence="1" id="KW-0732">Signal</keyword>
<dbReference type="GO" id="GO:0009897">
    <property type="term" value="C:external side of plasma membrane"/>
    <property type="evidence" value="ECO:0007669"/>
    <property type="project" value="TreeGrafter"/>
</dbReference>
<dbReference type="Pfam" id="PF13927">
    <property type="entry name" value="Ig_3"/>
    <property type="match status" value="1"/>
</dbReference>
<dbReference type="AlphaFoldDB" id="A0A3Q2G2M1"/>
<proteinExistence type="predicted"/>
<keyword evidence="5" id="KW-1185">Reference proteome</keyword>
<feature type="domain" description="Ig-like" evidence="3">
    <location>
        <begin position="8"/>
        <end position="72"/>
    </location>
</feature>
<evidence type="ECO:0000313" key="4">
    <source>
        <dbReference type="Ensembl" id="ENSCVAP00000016405.1"/>
    </source>
</evidence>
<dbReference type="Proteomes" id="UP000265020">
    <property type="component" value="Unassembled WGS sequence"/>
</dbReference>
<evidence type="ECO:0000256" key="1">
    <source>
        <dbReference type="ARBA" id="ARBA00022729"/>
    </source>
</evidence>
<evidence type="ECO:0000256" key="2">
    <source>
        <dbReference type="ARBA" id="ARBA00023157"/>
    </source>
</evidence>
<protein>
    <recommendedName>
        <fullName evidence="3">Ig-like domain-containing protein</fullName>
    </recommendedName>
</protein>
<dbReference type="PANTHER" id="PTHR11481">
    <property type="entry name" value="IMMUNOGLOBULIN FC RECEPTOR"/>
    <property type="match status" value="1"/>
</dbReference>
<dbReference type="SUPFAM" id="SSF48726">
    <property type="entry name" value="Immunoglobulin"/>
    <property type="match status" value="1"/>
</dbReference>
<evidence type="ECO:0000313" key="5">
    <source>
        <dbReference type="Proteomes" id="UP000265020"/>
    </source>
</evidence>
<dbReference type="InterPro" id="IPR013783">
    <property type="entry name" value="Ig-like_fold"/>
</dbReference>